<organism evidence="1">
    <name type="scientific">marine sediment metagenome</name>
    <dbReference type="NCBI Taxonomy" id="412755"/>
    <lineage>
        <taxon>unclassified sequences</taxon>
        <taxon>metagenomes</taxon>
        <taxon>ecological metagenomes</taxon>
    </lineage>
</organism>
<evidence type="ECO:0000313" key="1">
    <source>
        <dbReference type="EMBL" id="GAF74660.1"/>
    </source>
</evidence>
<sequence length="51" mass="5915">MAKKKKYVMEDSSGFRVPEWLFDRKVRMAAYKVGVLKRILLGEKKNNLKGG</sequence>
<comment type="caution">
    <text evidence="1">The sequence shown here is derived from an EMBL/GenBank/DDBJ whole genome shotgun (WGS) entry which is preliminary data.</text>
</comment>
<dbReference type="EMBL" id="BARS01000268">
    <property type="protein sequence ID" value="GAF74660.1"/>
    <property type="molecule type" value="Genomic_DNA"/>
</dbReference>
<dbReference type="AlphaFoldDB" id="X0TF29"/>
<proteinExistence type="predicted"/>
<gene>
    <name evidence="1" type="ORF">S01H1_00709</name>
</gene>
<accession>X0TF29</accession>
<reference evidence="1" key="1">
    <citation type="journal article" date="2014" name="Front. Microbiol.">
        <title>High frequency of phylogenetically diverse reductive dehalogenase-homologous genes in deep subseafloor sedimentary metagenomes.</title>
        <authorList>
            <person name="Kawai M."/>
            <person name="Futagami T."/>
            <person name="Toyoda A."/>
            <person name="Takaki Y."/>
            <person name="Nishi S."/>
            <person name="Hori S."/>
            <person name="Arai W."/>
            <person name="Tsubouchi T."/>
            <person name="Morono Y."/>
            <person name="Uchiyama I."/>
            <person name="Ito T."/>
            <person name="Fujiyama A."/>
            <person name="Inagaki F."/>
            <person name="Takami H."/>
        </authorList>
    </citation>
    <scope>NUCLEOTIDE SEQUENCE</scope>
    <source>
        <strain evidence="1">Expedition CK06-06</strain>
    </source>
</reference>
<protein>
    <submittedName>
        <fullName evidence="1">Uncharacterized protein</fullName>
    </submittedName>
</protein>
<name>X0TF29_9ZZZZ</name>